<dbReference type="AlphaFoldDB" id="A0A1R1JQG7"/>
<dbReference type="RefSeq" id="WP_133434454.1">
    <property type="nucleotide sequence ID" value="NZ_AP028040.1"/>
</dbReference>
<proteinExistence type="predicted"/>
<reference evidence="1 2" key="1">
    <citation type="submission" date="2016-09" db="EMBL/GenBank/DDBJ databases">
        <title>Phylogenomics of Achromobacter.</title>
        <authorList>
            <person name="Jeukens J."/>
            <person name="Freschi L."/>
            <person name="Vincent A.T."/>
            <person name="Emond-Rheault J.-G."/>
            <person name="Kukavica-Ibrulj I."/>
            <person name="Charette S.J."/>
            <person name="Levesque R.C."/>
        </authorList>
    </citation>
    <scope>NUCLEOTIDE SEQUENCE [LARGE SCALE GENOMIC DNA]</scope>
    <source>
        <strain evidence="1 2">AUS488</strain>
    </source>
</reference>
<name>A0A1R1JQG7_ALCXX</name>
<comment type="caution">
    <text evidence="1">The sequence shown here is derived from an EMBL/GenBank/DDBJ whole genome shotgun (WGS) entry which is preliminary data.</text>
</comment>
<organism evidence="1 2">
    <name type="scientific">Alcaligenes xylosoxydans xylosoxydans</name>
    <name type="common">Achromobacter xylosoxidans</name>
    <dbReference type="NCBI Taxonomy" id="85698"/>
    <lineage>
        <taxon>Bacteria</taxon>
        <taxon>Pseudomonadati</taxon>
        <taxon>Pseudomonadota</taxon>
        <taxon>Betaproteobacteria</taxon>
        <taxon>Burkholderiales</taxon>
        <taxon>Alcaligenaceae</taxon>
        <taxon>Achromobacter</taxon>
    </lineage>
</organism>
<dbReference type="EMBL" id="MJMN01000024">
    <property type="protein sequence ID" value="OMG83333.1"/>
    <property type="molecule type" value="Genomic_DNA"/>
</dbReference>
<gene>
    <name evidence="1" type="ORF">BIZ92_11475</name>
</gene>
<evidence type="ECO:0000313" key="2">
    <source>
        <dbReference type="Proteomes" id="UP000187251"/>
    </source>
</evidence>
<sequence>MSIDGRIPDQTAGDEGGYFWTTVRLEGDRTGSGEADFFVEYTNYLNPSNDNSLWSEYAIGNIYPFLDDANLFFG</sequence>
<accession>A0A1R1JQG7</accession>
<protein>
    <submittedName>
        <fullName evidence="1">Uncharacterized protein</fullName>
    </submittedName>
</protein>
<dbReference type="OrthoDB" id="683546at28216"/>
<evidence type="ECO:0000313" key="1">
    <source>
        <dbReference type="EMBL" id="OMG83333.1"/>
    </source>
</evidence>
<dbReference type="Proteomes" id="UP000187251">
    <property type="component" value="Unassembled WGS sequence"/>
</dbReference>